<evidence type="ECO:0000256" key="5">
    <source>
        <dbReference type="ARBA" id="ARBA00048336"/>
    </source>
</evidence>
<evidence type="ECO:0000313" key="10">
    <source>
        <dbReference type="EMBL" id="EXJ89720.1"/>
    </source>
</evidence>
<feature type="compositionally biased region" description="Acidic residues" evidence="7">
    <location>
        <begin position="688"/>
        <end position="697"/>
    </location>
</feature>
<dbReference type="Pfam" id="PF00533">
    <property type="entry name" value="BRCT"/>
    <property type="match status" value="1"/>
</dbReference>
<dbReference type="InterPro" id="IPR036412">
    <property type="entry name" value="HAD-like_sf"/>
</dbReference>
<sequence>MLLRLPKNLHYPLTIIKVEKRVGEFVALNDDLFLYSYTTKVKEGSRYDDEDQEVEKKFVTHFPSTLEGIIKGWRVWEGDVLTQPEDICEIKEECPHTVQFLGMCTNCGKDMTTETTDADRAPIRMAHDTLHLTISKEEAGRIDEEAKRRLLSARKLSLVVDLDQTIIHAAVDPTIAEWQKDKDNPNYEAVKDVRSFQLIDDGPGMRGCWYYIKLRPGLLEFLENISQLYEMHIYTMGTRQYAQQIAAIVDPDHKIFGDRILSRDESGSMVAKNLERLFPVDTKMVVIIDDRGDVWKWSANLIRVRPFDFFVGIGDINSSFLPKKQEIQTTPNPENKDLAGDGDEKIEIGEEDSNGIAEDGTSTIQNGTSALEHLLAMSGGDDPAVRELQTKGQEELITSQLEDKPLLKMQLQQDEKDEAESTVNGEPAASQSTESDSSDSSDSSETISSPKAKARHSILKNDDEELIHLEASLTAVHTTFYAEYDRKRLAGKGGRVATLAGQRKAPLPTAEEEDKTAVDLLLVPDIKRVMPAMKMRVLSGVTIVFSGVLPLGTDIQNADISTWAKTFGAIITDKVGRGVTHVVAARPGTAKVKQAVKRGIKVVGTAWLIESMQQWRKLDEKPYLLEGVGKQKQDASSETGDNLDKSDIAANDFLLSSSDGETTGLDTEDDQPARKKLKLDVGKQEGADVEDFEDFVDDGSPITIDQDEWADIDAELKEFMGSEADSESDTDSVSSALSFRERRANKRRRNDNADGNISAGDIGKSPTTRRNGAGSALKTVANISSERESEGANTPIAGETEEQIKQEQQEVEEAQQRDEEEEEDSDDELARELERELEEADAEEEEHAREST</sequence>
<feature type="region of interest" description="Disordered" evidence="7">
    <location>
        <begin position="656"/>
        <end position="682"/>
    </location>
</feature>
<dbReference type="GO" id="GO:0005634">
    <property type="term" value="C:nucleus"/>
    <property type="evidence" value="ECO:0007669"/>
    <property type="project" value="UniProtKB-SubCell"/>
</dbReference>
<evidence type="ECO:0000256" key="2">
    <source>
        <dbReference type="ARBA" id="ARBA00022801"/>
    </source>
</evidence>
<feature type="domain" description="BRCT" evidence="8">
    <location>
        <begin position="533"/>
        <end position="625"/>
    </location>
</feature>
<dbReference type="STRING" id="1182542.W9YJ53"/>
<feature type="compositionally biased region" description="Acidic residues" evidence="7">
    <location>
        <begin position="835"/>
        <end position="845"/>
    </location>
</feature>
<comment type="function">
    <text evidence="6">This promotes the activity of RNA polymerase II.</text>
</comment>
<dbReference type="PROSITE" id="PS50172">
    <property type="entry name" value="BRCT"/>
    <property type="match status" value="1"/>
</dbReference>
<keyword evidence="2 6" id="KW-0378">Hydrolase</keyword>
<organism evidence="10 11">
    <name type="scientific">Capronia epimyces CBS 606.96</name>
    <dbReference type="NCBI Taxonomy" id="1182542"/>
    <lineage>
        <taxon>Eukaryota</taxon>
        <taxon>Fungi</taxon>
        <taxon>Dikarya</taxon>
        <taxon>Ascomycota</taxon>
        <taxon>Pezizomycotina</taxon>
        <taxon>Eurotiomycetes</taxon>
        <taxon>Chaetothyriomycetidae</taxon>
        <taxon>Chaetothyriales</taxon>
        <taxon>Herpotrichiellaceae</taxon>
        <taxon>Capronia</taxon>
    </lineage>
</organism>
<dbReference type="RefSeq" id="XP_007731117.1">
    <property type="nucleotide sequence ID" value="XM_007732927.1"/>
</dbReference>
<dbReference type="EC" id="3.1.3.16" evidence="6"/>
<feature type="compositionally biased region" description="Low complexity" evidence="7">
    <location>
        <begin position="430"/>
        <end position="449"/>
    </location>
</feature>
<comment type="catalytic activity">
    <reaction evidence="5 6">
        <text>O-phospho-L-threonyl-[protein] + H2O = L-threonyl-[protein] + phosphate</text>
        <dbReference type="Rhea" id="RHEA:47004"/>
        <dbReference type="Rhea" id="RHEA-COMP:11060"/>
        <dbReference type="Rhea" id="RHEA-COMP:11605"/>
        <dbReference type="ChEBI" id="CHEBI:15377"/>
        <dbReference type="ChEBI" id="CHEBI:30013"/>
        <dbReference type="ChEBI" id="CHEBI:43474"/>
        <dbReference type="ChEBI" id="CHEBI:61977"/>
        <dbReference type="EC" id="3.1.3.16"/>
    </reaction>
</comment>
<evidence type="ECO:0000256" key="7">
    <source>
        <dbReference type="SAM" id="MobiDB-lite"/>
    </source>
</evidence>
<dbReference type="SUPFAM" id="SSF56784">
    <property type="entry name" value="HAD-like"/>
    <property type="match status" value="1"/>
</dbReference>
<evidence type="ECO:0000256" key="3">
    <source>
        <dbReference type="ARBA" id="ARBA00023242"/>
    </source>
</evidence>
<dbReference type="CDD" id="cd07521">
    <property type="entry name" value="HAD_FCP1-like"/>
    <property type="match status" value="1"/>
</dbReference>
<dbReference type="Gene3D" id="3.40.50.10190">
    <property type="entry name" value="BRCT domain"/>
    <property type="match status" value="1"/>
</dbReference>
<dbReference type="NCBIfam" id="TIGR02250">
    <property type="entry name" value="FCP1_euk"/>
    <property type="match status" value="1"/>
</dbReference>
<dbReference type="InterPro" id="IPR023214">
    <property type="entry name" value="HAD_sf"/>
</dbReference>
<gene>
    <name evidence="10" type="ORF">A1O3_02787</name>
</gene>
<dbReference type="Pfam" id="PF03031">
    <property type="entry name" value="NIF"/>
    <property type="match status" value="1"/>
</dbReference>
<dbReference type="InterPro" id="IPR011947">
    <property type="entry name" value="FCP1_euk"/>
</dbReference>
<dbReference type="EMBL" id="AMGY01000002">
    <property type="protein sequence ID" value="EXJ89720.1"/>
    <property type="molecule type" value="Genomic_DNA"/>
</dbReference>
<dbReference type="PANTHER" id="PTHR23081:SF36">
    <property type="entry name" value="RNA POLYMERASE II SUBUNIT A C-TERMINAL DOMAIN PHOSPHATASE"/>
    <property type="match status" value="1"/>
</dbReference>
<comment type="catalytic activity">
    <reaction evidence="4 6">
        <text>O-phospho-L-seryl-[protein] + H2O = L-seryl-[protein] + phosphate</text>
        <dbReference type="Rhea" id="RHEA:20629"/>
        <dbReference type="Rhea" id="RHEA-COMP:9863"/>
        <dbReference type="Rhea" id="RHEA-COMP:11604"/>
        <dbReference type="ChEBI" id="CHEBI:15377"/>
        <dbReference type="ChEBI" id="CHEBI:29999"/>
        <dbReference type="ChEBI" id="CHEBI:43474"/>
        <dbReference type="ChEBI" id="CHEBI:83421"/>
        <dbReference type="EC" id="3.1.3.16"/>
    </reaction>
</comment>
<dbReference type="SMART" id="SM00577">
    <property type="entry name" value="CPDc"/>
    <property type="match status" value="1"/>
</dbReference>
<proteinExistence type="predicted"/>
<evidence type="ECO:0000259" key="8">
    <source>
        <dbReference type="PROSITE" id="PS50172"/>
    </source>
</evidence>
<dbReference type="GO" id="GO:0008420">
    <property type="term" value="F:RNA polymerase II CTD heptapeptide repeat phosphatase activity"/>
    <property type="evidence" value="ECO:0007669"/>
    <property type="project" value="UniProtKB-UniRule"/>
</dbReference>
<feature type="domain" description="FCP1 homology" evidence="9">
    <location>
        <begin position="151"/>
        <end position="327"/>
    </location>
</feature>
<dbReference type="InterPro" id="IPR039189">
    <property type="entry name" value="Fcp1"/>
</dbReference>
<dbReference type="PANTHER" id="PTHR23081">
    <property type="entry name" value="RNA POLYMERASE II CTD PHOSPHATASE"/>
    <property type="match status" value="1"/>
</dbReference>
<comment type="caution">
    <text evidence="10">The sequence shown here is derived from an EMBL/GenBank/DDBJ whole genome shotgun (WGS) entry which is preliminary data.</text>
</comment>
<dbReference type="FunFam" id="3.40.50.1000:FF:000142">
    <property type="entry name" value="Similar to FCP1-like phosphatase"/>
    <property type="match status" value="1"/>
</dbReference>
<dbReference type="InterPro" id="IPR036420">
    <property type="entry name" value="BRCT_dom_sf"/>
</dbReference>
<evidence type="ECO:0000256" key="4">
    <source>
        <dbReference type="ARBA" id="ARBA00047761"/>
    </source>
</evidence>
<dbReference type="CDD" id="cd17729">
    <property type="entry name" value="BRCT_CTDP1"/>
    <property type="match status" value="1"/>
</dbReference>
<dbReference type="GeneID" id="19166917"/>
<dbReference type="SUPFAM" id="SSF52113">
    <property type="entry name" value="BRCT domain"/>
    <property type="match status" value="1"/>
</dbReference>
<dbReference type="OrthoDB" id="10249888at2759"/>
<keyword evidence="11" id="KW-1185">Reference proteome</keyword>
<protein>
    <recommendedName>
        <fullName evidence="6">RNA polymerase II subunit A C-terminal domain phosphatase</fullName>
        <ecNumber evidence="6">3.1.3.16</ecNumber>
    </recommendedName>
</protein>
<reference evidence="10 11" key="1">
    <citation type="submission" date="2013-03" db="EMBL/GenBank/DDBJ databases">
        <title>The Genome Sequence of Capronia epimyces CBS 606.96.</title>
        <authorList>
            <consortium name="The Broad Institute Genomics Platform"/>
            <person name="Cuomo C."/>
            <person name="de Hoog S."/>
            <person name="Gorbushina A."/>
            <person name="Walker B."/>
            <person name="Young S.K."/>
            <person name="Zeng Q."/>
            <person name="Gargeya S."/>
            <person name="Fitzgerald M."/>
            <person name="Haas B."/>
            <person name="Abouelleil A."/>
            <person name="Allen A.W."/>
            <person name="Alvarado L."/>
            <person name="Arachchi H.M."/>
            <person name="Berlin A.M."/>
            <person name="Chapman S.B."/>
            <person name="Gainer-Dewar J."/>
            <person name="Goldberg J."/>
            <person name="Griggs A."/>
            <person name="Gujja S."/>
            <person name="Hansen M."/>
            <person name="Howarth C."/>
            <person name="Imamovic A."/>
            <person name="Ireland A."/>
            <person name="Larimer J."/>
            <person name="McCowan C."/>
            <person name="Murphy C."/>
            <person name="Pearson M."/>
            <person name="Poon T.W."/>
            <person name="Priest M."/>
            <person name="Roberts A."/>
            <person name="Saif S."/>
            <person name="Shea T."/>
            <person name="Sisk P."/>
            <person name="Sykes S."/>
            <person name="Wortman J."/>
            <person name="Nusbaum C."/>
            <person name="Birren B."/>
        </authorList>
    </citation>
    <scope>NUCLEOTIDE SEQUENCE [LARGE SCALE GENOMIC DNA]</scope>
    <source>
        <strain evidence="10 11">CBS 606.96</strain>
    </source>
</reference>
<dbReference type="eggNOG" id="KOG0323">
    <property type="taxonomic scope" value="Eukaryota"/>
</dbReference>
<feature type="compositionally biased region" description="Acidic residues" evidence="7">
    <location>
        <begin position="809"/>
        <end position="827"/>
    </location>
</feature>
<dbReference type="InterPro" id="IPR001357">
    <property type="entry name" value="BRCT_dom"/>
</dbReference>
<accession>W9YJ53</accession>
<dbReference type="InterPro" id="IPR004274">
    <property type="entry name" value="FCP1_dom"/>
</dbReference>
<evidence type="ECO:0000313" key="11">
    <source>
        <dbReference type="Proteomes" id="UP000019478"/>
    </source>
</evidence>
<feature type="region of interest" description="Disordered" evidence="7">
    <location>
        <begin position="412"/>
        <end position="456"/>
    </location>
</feature>
<dbReference type="Gene3D" id="3.40.50.1000">
    <property type="entry name" value="HAD superfamily/HAD-like"/>
    <property type="match status" value="1"/>
</dbReference>
<feature type="region of interest" description="Disordered" evidence="7">
    <location>
        <begin position="688"/>
        <end position="707"/>
    </location>
</feature>
<feature type="region of interest" description="Disordered" evidence="7">
    <location>
        <begin position="718"/>
        <end position="852"/>
    </location>
</feature>
<dbReference type="PROSITE" id="PS50969">
    <property type="entry name" value="FCP1"/>
    <property type="match status" value="1"/>
</dbReference>
<dbReference type="AlphaFoldDB" id="W9YJ53"/>
<name>W9YJ53_9EURO</name>
<comment type="subcellular location">
    <subcellularLocation>
        <location evidence="1 6">Nucleus</location>
    </subcellularLocation>
</comment>
<keyword evidence="3 6" id="KW-0539">Nucleus</keyword>
<dbReference type="SMART" id="SM00292">
    <property type="entry name" value="BRCT"/>
    <property type="match status" value="1"/>
</dbReference>
<dbReference type="Gene3D" id="1.10.287.10">
    <property type="entry name" value="S15/NS1, RNA-binding"/>
    <property type="match status" value="1"/>
</dbReference>
<dbReference type="Proteomes" id="UP000019478">
    <property type="component" value="Unassembled WGS sequence"/>
</dbReference>
<evidence type="ECO:0000259" key="9">
    <source>
        <dbReference type="PROSITE" id="PS50969"/>
    </source>
</evidence>
<dbReference type="HOGENOM" id="CLU_007683_0_2_1"/>
<evidence type="ECO:0000256" key="1">
    <source>
        <dbReference type="ARBA" id="ARBA00004123"/>
    </source>
</evidence>
<evidence type="ECO:0000256" key="6">
    <source>
        <dbReference type="RuleBase" id="RU366066"/>
    </source>
</evidence>